<evidence type="ECO:0000259" key="2">
    <source>
        <dbReference type="Pfam" id="PF10107"/>
    </source>
</evidence>
<dbReference type="AlphaFoldDB" id="A0A1M5KTY1"/>
<dbReference type="RefSeq" id="WP_079601051.1">
    <property type="nucleotide sequence ID" value="NZ_LT670817.1"/>
</dbReference>
<dbReference type="Proteomes" id="UP000189796">
    <property type="component" value="Chromosome I"/>
</dbReference>
<sequence>MADGLDKTFGELGHILGVCPCCGDLFYLSETRPYLAGKQPHSVVDQIRAAEQRLERAEEKLAEMEADLREQAAVAGLRTAKKLLKKIDPVFSGAGYDPHDVKVIFHPVTYVVFNGMSQGKVRDIVLLAKNPEDKASEKIQASIGKAVRSGNFEFKTLHVDNDGKVAHR</sequence>
<keyword evidence="3" id="KW-0540">Nuclease</keyword>
<organism evidence="3 4">
    <name type="scientific">Bradyrhizobium erythrophlei</name>
    <dbReference type="NCBI Taxonomy" id="1437360"/>
    <lineage>
        <taxon>Bacteria</taxon>
        <taxon>Pseudomonadati</taxon>
        <taxon>Pseudomonadota</taxon>
        <taxon>Alphaproteobacteria</taxon>
        <taxon>Hyphomicrobiales</taxon>
        <taxon>Nitrobacteraceae</taxon>
        <taxon>Bradyrhizobium</taxon>
    </lineage>
</organism>
<protein>
    <submittedName>
        <fullName evidence="3">Endonuclease related to Holliday junction resolvase</fullName>
    </submittedName>
</protein>
<dbReference type="Pfam" id="PF10107">
    <property type="entry name" value="Endonuc_Holl"/>
    <property type="match status" value="1"/>
</dbReference>
<dbReference type="GO" id="GO:0004519">
    <property type="term" value="F:endonuclease activity"/>
    <property type="evidence" value="ECO:0007669"/>
    <property type="project" value="UniProtKB-KW"/>
</dbReference>
<name>A0A1M5KTY1_9BRAD</name>
<keyword evidence="3" id="KW-0255">Endonuclease</keyword>
<feature type="domain" description="Holliday junction resolvase-related" evidence="2">
    <location>
        <begin position="55"/>
        <end position="158"/>
    </location>
</feature>
<gene>
    <name evidence="3" type="ORF">SAMN05443248_1964</name>
</gene>
<accession>A0A1M5KTY1</accession>
<feature type="coiled-coil region" evidence="1">
    <location>
        <begin position="47"/>
        <end position="74"/>
    </location>
</feature>
<keyword evidence="1" id="KW-0175">Coiled coil</keyword>
<dbReference type="EMBL" id="LT670817">
    <property type="protein sequence ID" value="SHG56196.1"/>
    <property type="molecule type" value="Genomic_DNA"/>
</dbReference>
<evidence type="ECO:0000313" key="4">
    <source>
        <dbReference type="Proteomes" id="UP000189796"/>
    </source>
</evidence>
<reference evidence="3 4" key="1">
    <citation type="submission" date="2016-11" db="EMBL/GenBank/DDBJ databases">
        <authorList>
            <person name="Jaros S."/>
            <person name="Januszkiewicz K."/>
            <person name="Wedrychowicz H."/>
        </authorList>
    </citation>
    <scope>NUCLEOTIDE SEQUENCE [LARGE SCALE GENOMIC DNA]</scope>
    <source>
        <strain evidence="3 4">GAS138</strain>
    </source>
</reference>
<dbReference type="OrthoDB" id="9895812at2"/>
<dbReference type="InterPro" id="IPR019287">
    <property type="entry name" value="Hday_junct_resolvase-rel_dom"/>
</dbReference>
<keyword evidence="3" id="KW-0378">Hydrolase</keyword>
<evidence type="ECO:0000313" key="3">
    <source>
        <dbReference type="EMBL" id="SHG56196.1"/>
    </source>
</evidence>
<proteinExistence type="predicted"/>
<evidence type="ECO:0000256" key="1">
    <source>
        <dbReference type="SAM" id="Coils"/>
    </source>
</evidence>